<proteinExistence type="predicted"/>
<dbReference type="Proteomes" id="UP001140502">
    <property type="component" value="Unassembled WGS sequence"/>
</dbReference>
<evidence type="ECO:0000313" key="3">
    <source>
        <dbReference type="Proteomes" id="UP001140502"/>
    </source>
</evidence>
<name>A0A9W8WII9_9HYPO</name>
<feature type="compositionally biased region" description="Basic and acidic residues" evidence="1">
    <location>
        <begin position="11"/>
        <end position="24"/>
    </location>
</feature>
<reference evidence="2" key="1">
    <citation type="submission" date="2022-10" db="EMBL/GenBank/DDBJ databases">
        <title>Tapping the CABI collections for fungal endophytes: first genome assemblies for Collariella, Neodidymelliopsis, Ascochyta clinopodiicola, Didymella pomorum, Didymosphaeria variabile, Neocosmospora piperis and Neocucurbitaria cava.</title>
        <authorList>
            <person name="Hill R."/>
        </authorList>
    </citation>
    <scope>NUCLEOTIDE SEQUENCE</scope>
    <source>
        <strain evidence="2">IMI 366586</strain>
    </source>
</reference>
<evidence type="ECO:0000256" key="1">
    <source>
        <dbReference type="SAM" id="MobiDB-lite"/>
    </source>
</evidence>
<protein>
    <submittedName>
        <fullName evidence="2">Uncharacterized protein</fullName>
    </submittedName>
</protein>
<organism evidence="2 3">
    <name type="scientific">Fusarium piperis</name>
    <dbReference type="NCBI Taxonomy" id="1435070"/>
    <lineage>
        <taxon>Eukaryota</taxon>
        <taxon>Fungi</taxon>
        <taxon>Dikarya</taxon>
        <taxon>Ascomycota</taxon>
        <taxon>Pezizomycotina</taxon>
        <taxon>Sordariomycetes</taxon>
        <taxon>Hypocreomycetidae</taxon>
        <taxon>Hypocreales</taxon>
        <taxon>Nectriaceae</taxon>
        <taxon>Fusarium</taxon>
        <taxon>Fusarium solani species complex</taxon>
    </lineage>
</organism>
<accession>A0A9W8WII9</accession>
<feature type="region of interest" description="Disordered" evidence="1">
    <location>
        <begin position="196"/>
        <end position="240"/>
    </location>
</feature>
<keyword evidence="3" id="KW-1185">Reference proteome</keyword>
<feature type="compositionally biased region" description="Basic residues" evidence="1">
    <location>
        <begin position="54"/>
        <end position="73"/>
    </location>
</feature>
<dbReference type="OrthoDB" id="5083482at2759"/>
<feature type="region of interest" description="Disordered" evidence="1">
    <location>
        <begin position="1"/>
        <end position="97"/>
    </location>
</feature>
<comment type="caution">
    <text evidence="2">The sequence shown here is derived from an EMBL/GenBank/DDBJ whole genome shotgun (WGS) entry which is preliminary data.</text>
</comment>
<sequence length="240" mass="25792">MTPLAAAQPPQDHEAESEQDDVQHGDAYVGPVLKKIMPNPVTDTASPEMARNTTGKRVRATKAVKPQSKRKSSKQQEPQLASGPDPMAGAGGRGFNLSTLQQSATPILLTATRMAPVPGLGYLFQDEYGIQMLVPYSMLPTQPRQQILWPADYPATVSQPMASSGPGLHSYSVPGGIDTGNLQYLNSGLGQYPQFQPRPVLPSTRFQPQAQPVEQGSFDESFTTASFESQGALASPQDRN</sequence>
<evidence type="ECO:0000313" key="2">
    <source>
        <dbReference type="EMBL" id="KAJ4326735.1"/>
    </source>
</evidence>
<gene>
    <name evidence="2" type="ORF">N0V84_002855</name>
</gene>
<dbReference type="EMBL" id="JAPEUR010000037">
    <property type="protein sequence ID" value="KAJ4326735.1"/>
    <property type="molecule type" value="Genomic_DNA"/>
</dbReference>
<dbReference type="AlphaFoldDB" id="A0A9W8WII9"/>
<feature type="compositionally biased region" description="Polar residues" evidence="1">
    <location>
        <begin position="204"/>
        <end position="229"/>
    </location>
</feature>
<feature type="compositionally biased region" description="Polar residues" evidence="1">
    <location>
        <begin position="41"/>
        <end position="53"/>
    </location>
</feature>